<dbReference type="SMART" id="SM00460">
    <property type="entry name" value="TGc"/>
    <property type="match status" value="1"/>
</dbReference>
<feature type="region of interest" description="Disordered" evidence="1">
    <location>
        <begin position="1"/>
        <end position="24"/>
    </location>
</feature>
<feature type="transmembrane region" description="Helical" evidence="2">
    <location>
        <begin position="162"/>
        <end position="179"/>
    </location>
</feature>
<reference evidence="4 5" key="1">
    <citation type="submission" date="2021-11" db="EMBL/GenBank/DDBJ databases">
        <title>Draft genome sequence of Paenibacillus profundus YoMME, a new Gram-positive bacteria with exoelectrogenic properties.</title>
        <authorList>
            <person name="Hubenova Y."/>
            <person name="Hubenova E."/>
            <person name="Manasiev Y."/>
            <person name="Peykov S."/>
            <person name="Mitov M."/>
        </authorList>
    </citation>
    <scope>NUCLEOTIDE SEQUENCE [LARGE SCALE GENOMIC DNA]</scope>
    <source>
        <strain evidence="4 5">YoMME</strain>
    </source>
</reference>
<dbReference type="Gene3D" id="3.10.620.30">
    <property type="match status" value="1"/>
</dbReference>
<organism evidence="4 5">
    <name type="scientific">Paenibacillus profundus</name>
    <dbReference type="NCBI Taxonomy" id="1173085"/>
    <lineage>
        <taxon>Bacteria</taxon>
        <taxon>Bacillati</taxon>
        <taxon>Bacillota</taxon>
        <taxon>Bacilli</taxon>
        <taxon>Bacillales</taxon>
        <taxon>Paenibacillaceae</taxon>
        <taxon>Paenibacillus</taxon>
    </lineage>
</organism>
<feature type="transmembrane region" description="Helical" evidence="2">
    <location>
        <begin position="186"/>
        <end position="204"/>
    </location>
</feature>
<evidence type="ECO:0000313" key="4">
    <source>
        <dbReference type="EMBL" id="MCE5170889.1"/>
    </source>
</evidence>
<feature type="transmembrane region" description="Helical" evidence="2">
    <location>
        <begin position="122"/>
        <end position="142"/>
    </location>
</feature>
<protein>
    <submittedName>
        <fullName evidence="4">TransglutaminaseTgpA domain-containing protein</fullName>
    </submittedName>
</protein>
<evidence type="ECO:0000259" key="3">
    <source>
        <dbReference type="SMART" id="SM00460"/>
    </source>
</evidence>
<dbReference type="SUPFAM" id="SSF54001">
    <property type="entry name" value="Cysteine proteinases"/>
    <property type="match status" value="1"/>
</dbReference>
<dbReference type="PANTHER" id="PTHR42736">
    <property type="entry name" value="PROTEIN-GLUTAMINE GAMMA-GLUTAMYLTRANSFERASE"/>
    <property type="match status" value="1"/>
</dbReference>
<sequence>MMHTPSIRQHLKGNEHQAGQPAEAQRESGRNGLTLWKHTVFSALLYALFAEWFYPLHQFGRQIDMDDMRPFLWAIAIYLGIGLVIRNTACSLILRGAAAIGVTAWMFGSVRHNYEADSVSGALSFFSGIMSEGLSLMASALSSDVSRWLDGKWLSTSGETRTLLLLIGWAMLTASIQSLMLSRRTVLFFSIATLCYLFGFQWGFGMDATMSIIRVVGWSLLLSAWLHLDDHLALETERDHRSRSFRWLLSSLIATAAVVGIGVGLLNAHEWANPRSLPSLQEWTQSLTASYNSRFNPPGQTAANAVNKGANPQTGLTGYSQDDTQLGGPIQDDSRLLFTAASPEPTYWRGESKTVYTGQGWTSKPEQAQTLDASGALRDDSTATLKGWSDPITQTITESRFMPELPLLFGGKVERLISWSPNGADPDLAQSLPALRYLPIGERYEAATSGQASSVTYQYETRVFRLDEEMLRTVAESPAPRETQLPEEVRRLGLQLPASLPGRVRELGARLTAGADTQYDKVQRIQQFLLREYTYTKTETSVPPEGRDFVDHFLFDARQGYCNHFSTAMAILLRTQGIPARWVKGFSPGEAQSPGHYAVRASDVHAWVEVYFPAVGWVPFEATPAISLTGGSDTGVADVVMHSVAQDRIEAEAGGTDSHAMVSTYDTPADVKELLEQSLQPQAPLTGWEGVQHAGSVAVQAWRNGVEEIRKHFVSEWETLTQLSSVWKGLTSEEEGLSAFAALLRHLIIRMPILIILSVWMIALLLFLSVKRWRKMAPQWRLRRLVRAQERRFQNERVQEMGRIAWQLIERKYGERPCGMTWSEYLTMKRNSMSLSEPLSGSPLEQFIADCNALIFAGPQGERAVRQRFLDGCAFVLRQCT</sequence>
<dbReference type="Proteomes" id="UP001199916">
    <property type="component" value="Unassembled WGS sequence"/>
</dbReference>
<keyword evidence="2" id="KW-1133">Transmembrane helix</keyword>
<feature type="transmembrane region" description="Helical" evidence="2">
    <location>
        <begin position="747"/>
        <end position="768"/>
    </location>
</feature>
<feature type="transmembrane region" description="Helical" evidence="2">
    <location>
        <begin position="35"/>
        <end position="56"/>
    </location>
</feature>
<feature type="transmembrane region" description="Helical" evidence="2">
    <location>
        <begin position="248"/>
        <end position="268"/>
    </location>
</feature>
<evidence type="ECO:0000313" key="5">
    <source>
        <dbReference type="Proteomes" id="UP001199916"/>
    </source>
</evidence>
<comment type="caution">
    <text evidence="4">The sequence shown here is derived from an EMBL/GenBank/DDBJ whole genome shotgun (WGS) entry which is preliminary data.</text>
</comment>
<accession>A0ABS8YMR3</accession>
<dbReference type="RefSeq" id="WP_233697516.1">
    <property type="nucleotide sequence ID" value="NZ_JAJNBZ010000013.1"/>
</dbReference>
<dbReference type="InterPro" id="IPR052901">
    <property type="entry name" value="Bact_TGase-like"/>
</dbReference>
<feature type="transmembrane region" description="Helical" evidence="2">
    <location>
        <begin position="92"/>
        <end position="110"/>
    </location>
</feature>
<dbReference type="InterPro" id="IPR002931">
    <property type="entry name" value="Transglutaminase-like"/>
</dbReference>
<keyword evidence="2" id="KW-0472">Membrane</keyword>
<dbReference type="EMBL" id="JAJNBZ010000013">
    <property type="protein sequence ID" value="MCE5170889.1"/>
    <property type="molecule type" value="Genomic_DNA"/>
</dbReference>
<keyword evidence="5" id="KW-1185">Reference proteome</keyword>
<evidence type="ECO:0000256" key="2">
    <source>
        <dbReference type="SAM" id="Phobius"/>
    </source>
</evidence>
<dbReference type="InterPro" id="IPR038765">
    <property type="entry name" value="Papain-like_cys_pep_sf"/>
</dbReference>
<dbReference type="PANTHER" id="PTHR42736:SF1">
    <property type="entry name" value="PROTEIN-GLUTAMINE GAMMA-GLUTAMYLTRANSFERASE"/>
    <property type="match status" value="1"/>
</dbReference>
<name>A0ABS8YMR3_9BACL</name>
<feature type="domain" description="Transglutaminase-like" evidence="3">
    <location>
        <begin position="554"/>
        <end position="624"/>
    </location>
</feature>
<keyword evidence="2" id="KW-0812">Transmembrane</keyword>
<gene>
    <name evidence="4" type="ORF">LQV63_16415</name>
</gene>
<proteinExistence type="predicted"/>
<feature type="transmembrane region" description="Helical" evidence="2">
    <location>
        <begin position="68"/>
        <end position="86"/>
    </location>
</feature>
<dbReference type="Pfam" id="PF01841">
    <property type="entry name" value="Transglut_core"/>
    <property type="match status" value="1"/>
</dbReference>
<evidence type="ECO:0000256" key="1">
    <source>
        <dbReference type="SAM" id="MobiDB-lite"/>
    </source>
</evidence>